<evidence type="ECO:0000256" key="4">
    <source>
        <dbReference type="RuleBase" id="RU003476"/>
    </source>
</evidence>
<keyword evidence="7" id="KW-1185">Reference proteome</keyword>
<reference evidence="6 7" key="1">
    <citation type="submission" date="2013-07" db="EMBL/GenBank/DDBJ databases">
        <authorList>
            <consortium name="DOE Joint Genome Institute"/>
            <person name="Reeve W."/>
            <person name="Huntemann M."/>
            <person name="Han J."/>
            <person name="Chen A."/>
            <person name="Kyrpides N."/>
            <person name="Mavromatis K."/>
            <person name="Markowitz V."/>
            <person name="Palaniappan K."/>
            <person name="Ivanova N."/>
            <person name="Schaumberg A."/>
            <person name="Pati A."/>
            <person name="Liolios K."/>
            <person name="Nordberg H.P."/>
            <person name="Cantor M.N."/>
            <person name="Hua S.X."/>
            <person name="Woyke T."/>
        </authorList>
    </citation>
    <scope>NUCLEOTIDE SEQUENCE [LARGE SCALE GENOMIC DNA]</scope>
    <source>
        <strain evidence="6 7">DSM 43889</strain>
    </source>
</reference>
<evidence type="ECO:0000256" key="2">
    <source>
        <dbReference type="ARBA" id="ARBA00005582"/>
    </source>
</evidence>
<comment type="cofactor">
    <cofactor evidence="1">
        <name>Mg(2+)</name>
        <dbReference type="ChEBI" id="CHEBI:18420"/>
    </cofactor>
</comment>
<sequence>MPERHLVDVHVILVRDDELLLSLRRDTDPRFDGQWHLPAGKLEAGESVLAGAAREAREEVGVSVRQDQLRLVHTAHVTAPGVEPRLGLFFEATRWSGVPFNREPEKSSGVAWFRFDALPSPLIAYSAVGIAHYRAGVALSVLGWDDTEVTRSRH</sequence>
<dbReference type="InterPro" id="IPR015797">
    <property type="entry name" value="NUDIX_hydrolase-like_dom_sf"/>
</dbReference>
<dbReference type="SUPFAM" id="SSF55811">
    <property type="entry name" value="Nudix"/>
    <property type="match status" value="1"/>
</dbReference>
<dbReference type="Proteomes" id="UP000791080">
    <property type="component" value="Unassembled WGS sequence"/>
</dbReference>
<dbReference type="PROSITE" id="PS00893">
    <property type="entry name" value="NUDIX_BOX"/>
    <property type="match status" value="1"/>
</dbReference>
<dbReference type="EMBL" id="AUBJ02000001">
    <property type="protein sequence ID" value="MCP2330702.1"/>
    <property type="molecule type" value="Genomic_DNA"/>
</dbReference>
<dbReference type="InterPro" id="IPR020084">
    <property type="entry name" value="NUDIX_hydrolase_CS"/>
</dbReference>
<dbReference type="CDD" id="cd04683">
    <property type="entry name" value="NUDIX_Hydrolase"/>
    <property type="match status" value="1"/>
</dbReference>
<dbReference type="RefSeq" id="WP_026420303.1">
    <property type="nucleotide sequence ID" value="NZ_AUBJ02000001.1"/>
</dbReference>
<keyword evidence="3 4" id="KW-0378">Hydrolase</keyword>
<evidence type="ECO:0000313" key="7">
    <source>
        <dbReference type="Proteomes" id="UP000791080"/>
    </source>
</evidence>
<organism evidence="6 7">
    <name type="scientific">Actinoalloteichus caeruleus DSM 43889</name>
    <dbReference type="NCBI Taxonomy" id="1120930"/>
    <lineage>
        <taxon>Bacteria</taxon>
        <taxon>Bacillati</taxon>
        <taxon>Actinomycetota</taxon>
        <taxon>Actinomycetes</taxon>
        <taxon>Pseudonocardiales</taxon>
        <taxon>Pseudonocardiaceae</taxon>
        <taxon>Actinoalloteichus</taxon>
        <taxon>Actinoalloteichus cyanogriseus</taxon>
    </lineage>
</organism>
<feature type="domain" description="Nudix hydrolase" evidence="5">
    <location>
        <begin position="3"/>
        <end position="138"/>
    </location>
</feature>
<evidence type="ECO:0000259" key="5">
    <source>
        <dbReference type="PROSITE" id="PS51462"/>
    </source>
</evidence>
<evidence type="ECO:0000256" key="3">
    <source>
        <dbReference type="ARBA" id="ARBA00022801"/>
    </source>
</evidence>
<protein>
    <submittedName>
        <fullName evidence="6">ADP-ribose pyrophosphatase YjhB, NUDIX family</fullName>
    </submittedName>
</protein>
<reference evidence="6 7" key="2">
    <citation type="submission" date="2022-06" db="EMBL/GenBank/DDBJ databases">
        <title>Genomic Encyclopedia of Type Strains, Phase I: the one thousand microbial genomes (KMG-I) project.</title>
        <authorList>
            <person name="Kyrpides N."/>
        </authorList>
    </citation>
    <scope>NUCLEOTIDE SEQUENCE [LARGE SCALE GENOMIC DNA]</scope>
    <source>
        <strain evidence="6 7">DSM 43889</strain>
    </source>
</reference>
<evidence type="ECO:0000313" key="6">
    <source>
        <dbReference type="EMBL" id="MCP2330702.1"/>
    </source>
</evidence>
<dbReference type="PROSITE" id="PS51462">
    <property type="entry name" value="NUDIX"/>
    <property type="match status" value="1"/>
</dbReference>
<dbReference type="Gene3D" id="3.90.79.10">
    <property type="entry name" value="Nucleoside Triphosphate Pyrophosphohydrolase"/>
    <property type="match status" value="1"/>
</dbReference>
<name>A0ABT1JDY5_ACTCY</name>
<evidence type="ECO:0000256" key="1">
    <source>
        <dbReference type="ARBA" id="ARBA00001946"/>
    </source>
</evidence>
<accession>A0ABT1JDY5</accession>
<dbReference type="PANTHER" id="PTHR43046">
    <property type="entry name" value="GDP-MANNOSE MANNOSYL HYDROLASE"/>
    <property type="match status" value="1"/>
</dbReference>
<proteinExistence type="inferred from homology"/>
<comment type="similarity">
    <text evidence="2 4">Belongs to the Nudix hydrolase family.</text>
</comment>
<dbReference type="PANTHER" id="PTHR43046:SF16">
    <property type="entry name" value="ADP-RIBOSE PYROPHOSPHATASE YJHB-RELATED"/>
    <property type="match status" value="1"/>
</dbReference>
<dbReference type="InterPro" id="IPR020476">
    <property type="entry name" value="Nudix_hydrolase"/>
</dbReference>
<dbReference type="InterPro" id="IPR000086">
    <property type="entry name" value="NUDIX_hydrolase_dom"/>
</dbReference>
<dbReference type="PRINTS" id="PR00502">
    <property type="entry name" value="NUDIXFAMILY"/>
</dbReference>
<gene>
    <name evidence="6" type="ORF">G443_000972</name>
</gene>
<comment type="caution">
    <text evidence="6">The sequence shown here is derived from an EMBL/GenBank/DDBJ whole genome shotgun (WGS) entry which is preliminary data.</text>
</comment>
<dbReference type="Pfam" id="PF00293">
    <property type="entry name" value="NUDIX"/>
    <property type="match status" value="1"/>
</dbReference>